<keyword evidence="7 12" id="KW-1133">Transmembrane helix</keyword>
<evidence type="ECO:0000259" key="13">
    <source>
        <dbReference type="PROSITE" id="PS50222"/>
    </source>
</evidence>
<evidence type="ECO:0000256" key="7">
    <source>
        <dbReference type="ARBA" id="ARBA00022989"/>
    </source>
</evidence>
<dbReference type="Gene3D" id="1.10.287.70">
    <property type="match status" value="1"/>
</dbReference>
<evidence type="ECO:0000256" key="5">
    <source>
        <dbReference type="ARBA" id="ARBA00022826"/>
    </source>
</evidence>
<sequence length="503" mass="57164">MYGSMDEDSGSKRGGQTQQLLPPRDPAAAAARRDRLRRRSAAAAYMRESAILQHQQPVMGTLFPSSSKSKRRLLSDNSTNGQQPQSRKSQIKPRLRRNPQQQHSWLYIVLHSHSRHLHARIYQWFISMIIMLDVSLYVASTDETFQEQHAQWLYWEEGIVSTLFLVEYICRLAVIPESSKHKYASVSPWLARWRYMLTWSAIVDLVSSMPFFLELPWGWNLPNLTWIRVFRLFRILKTQTFVRSMDTVWRVLYYNREILYVAANLCLVLILITSLLMYYMRPNNTQISQEESDQFKSLTATMYLAAMMLTGQGQPEGDLPWYTKGVVLLTGVFSVAMFAIPASMLTWGFEAEAERCAKRTRQKYIEKQQRTDDKDGGNGDVVGSDDWQLSSSSSEGGDTTDDEYMAIIAGGDGSDGDASDGPDAAIKHLMRAFQTSDTNVSGTLSMDEFVALMTDPSIASQQTTLVGMAASVGWLAQRVKSLEHETKETNAKLDRLLEILEKR</sequence>
<feature type="compositionally biased region" description="Basic and acidic residues" evidence="11">
    <location>
        <begin position="366"/>
        <end position="377"/>
    </location>
</feature>
<dbReference type="InterPro" id="IPR028325">
    <property type="entry name" value="VG_K_chnl"/>
</dbReference>
<evidence type="ECO:0000256" key="8">
    <source>
        <dbReference type="ARBA" id="ARBA00023065"/>
    </source>
</evidence>
<reference evidence="14" key="1">
    <citation type="submission" date="2021-01" db="EMBL/GenBank/DDBJ databases">
        <authorList>
            <person name="Corre E."/>
            <person name="Pelletier E."/>
            <person name="Niang G."/>
            <person name="Scheremetjew M."/>
            <person name="Finn R."/>
            <person name="Kale V."/>
            <person name="Holt S."/>
            <person name="Cochrane G."/>
            <person name="Meng A."/>
            <person name="Brown T."/>
            <person name="Cohen L."/>
        </authorList>
    </citation>
    <scope>NUCLEOTIDE SEQUENCE</scope>
    <source>
        <strain evidence="14">Pop2</strain>
    </source>
</reference>
<feature type="transmembrane region" description="Helical" evidence="12">
    <location>
        <begin position="121"/>
        <end position="140"/>
    </location>
</feature>
<evidence type="ECO:0000256" key="6">
    <source>
        <dbReference type="ARBA" id="ARBA00022958"/>
    </source>
</evidence>
<evidence type="ECO:0000256" key="1">
    <source>
        <dbReference type="ARBA" id="ARBA00004141"/>
    </source>
</evidence>
<dbReference type="InterPro" id="IPR002048">
    <property type="entry name" value="EF_hand_dom"/>
</dbReference>
<feature type="domain" description="EF-hand" evidence="13">
    <location>
        <begin position="424"/>
        <end position="459"/>
    </location>
</feature>
<keyword evidence="2" id="KW-0813">Transport</keyword>
<keyword evidence="6" id="KW-0630">Potassium</keyword>
<evidence type="ECO:0000256" key="11">
    <source>
        <dbReference type="SAM" id="MobiDB-lite"/>
    </source>
</evidence>
<feature type="compositionally biased region" description="Low complexity" evidence="11">
    <location>
        <begin position="20"/>
        <end position="30"/>
    </location>
</feature>
<feature type="compositionally biased region" description="Polar residues" evidence="11">
    <location>
        <begin position="76"/>
        <end position="88"/>
    </location>
</feature>
<feature type="region of interest" description="Disordered" evidence="11">
    <location>
        <begin position="1"/>
        <end position="40"/>
    </location>
</feature>
<protein>
    <recommendedName>
        <fullName evidence="13">EF-hand domain-containing protein</fullName>
    </recommendedName>
</protein>
<keyword evidence="4 12" id="KW-0812">Transmembrane</keyword>
<feature type="compositionally biased region" description="Low complexity" evidence="11">
    <location>
        <begin position="381"/>
        <end position="397"/>
    </location>
</feature>
<dbReference type="InterPro" id="IPR005821">
    <property type="entry name" value="Ion_trans_dom"/>
</dbReference>
<keyword evidence="3" id="KW-0633">Potassium transport</keyword>
<evidence type="ECO:0000256" key="3">
    <source>
        <dbReference type="ARBA" id="ARBA00022538"/>
    </source>
</evidence>
<evidence type="ECO:0000256" key="2">
    <source>
        <dbReference type="ARBA" id="ARBA00022448"/>
    </source>
</evidence>
<name>A0A7S1VX98_9STRA</name>
<proteinExistence type="predicted"/>
<comment type="subcellular location">
    <subcellularLocation>
        <location evidence="1">Membrane</location>
        <topology evidence="1">Multi-pass membrane protein</topology>
    </subcellularLocation>
</comment>
<dbReference type="GO" id="GO:0005509">
    <property type="term" value="F:calcium ion binding"/>
    <property type="evidence" value="ECO:0007669"/>
    <property type="project" value="InterPro"/>
</dbReference>
<dbReference type="PROSITE" id="PS50222">
    <property type="entry name" value="EF_HAND_2"/>
    <property type="match status" value="1"/>
</dbReference>
<evidence type="ECO:0000256" key="9">
    <source>
        <dbReference type="ARBA" id="ARBA00023136"/>
    </source>
</evidence>
<feature type="transmembrane region" description="Helical" evidence="12">
    <location>
        <begin position="258"/>
        <end position="278"/>
    </location>
</feature>
<dbReference type="GO" id="GO:0008076">
    <property type="term" value="C:voltage-gated potassium channel complex"/>
    <property type="evidence" value="ECO:0007669"/>
    <property type="project" value="InterPro"/>
</dbReference>
<keyword evidence="10" id="KW-0407">Ion channel</keyword>
<dbReference type="Pfam" id="PF00520">
    <property type="entry name" value="Ion_trans"/>
    <property type="match status" value="1"/>
</dbReference>
<feature type="region of interest" description="Disordered" evidence="11">
    <location>
        <begin position="57"/>
        <end position="97"/>
    </location>
</feature>
<evidence type="ECO:0000256" key="12">
    <source>
        <dbReference type="SAM" id="Phobius"/>
    </source>
</evidence>
<gene>
    <name evidence="14" type="ORF">DBRI1063_LOCUS92</name>
</gene>
<feature type="transmembrane region" description="Helical" evidence="12">
    <location>
        <begin position="152"/>
        <end position="174"/>
    </location>
</feature>
<dbReference type="PANTHER" id="PTHR11537">
    <property type="entry name" value="VOLTAGE-GATED POTASSIUM CHANNEL"/>
    <property type="match status" value="1"/>
</dbReference>
<organism evidence="14">
    <name type="scientific">Ditylum brightwellii</name>
    <dbReference type="NCBI Taxonomy" id="49249"/>
    <lineage>
        <taxon>Eukaryota</taxon>
        <taxon>Sar</taxon>
        <taxon>Stramenopiles</taxon>
        <taxon>Ochrophyta</taxon>
        <taxon>Bacillariophyta</taxon>
        <taxon>Mediophyceae</taxon>
        <taxon>Lithodesmiophycidae</taxon>
        <taxon>Lithodesmiales</taxon>
        <taxon>Lithodesmiaceae</taxon>
        <taxon>Ditylum</taxon>
    </lineage>
</organism>
<accession>A0A7S1VX98</accession>
<evidence type="ECO:0000313" key="14">
    <source>
        <dbReference type="EMBL" id="CAD9313686.1"/>
    </source>
</evidence>
<feature type="transmembrane region" description="Helical" evidence="12">
    <location>
        <begin position="326"/>
        <end position="349"/>
    </location>
</feature>
<keyword evidence="8" id="KW-0406">Ion transport</keyword>
<dbReference type="AlphaFoldDB" id="A0A7S1VX98"/>
<feature type="region of interest" description="Disordered" evidence="11">
    <location>
        <begin position="366"/>
        <end position="401"/>
    </location>
</feature>
<evidence type="ECO:0000256" key="4">
    <source>
        <dbReference type="ARBA" id="ARBA00022692"/>
    </source>
</evidence>
<dbReference type="GO" id="GO:0005249">
    <property type="term" value="F:voltage-gated potassium channel activity"/>
    <property type="evidence" value="ECO:0007669"/>
    <property type="project" value="InterPro"/>
</dbReference>
<keyword evidence="9 12" id="KW-0472">Membrane</keyword>
<dbReference type="SUPFAM" id="SSF81324">
    <property type="entry name" value="Voltage-gated potassium channels"/>
    <property type="match status" value="1"/>
</dbReference>
<dbReference type="EMBL" id="HBGN01000183">
    <property type="protein sequence ID" value="CAD9313686.1"/>
    <property type="molecule type" value="Transcribed_RNA"/>
</dbReference>
<dbReference type="GO" id="GO:0001508">
    <property type="term" value="P:action potential"/>
    <property type="evidence" value="ECO:0007669"/>
    <property type="project" value="TreeGrafter"/>
</dbReference>
<keyword evidence="5" id="KW-0631">Potassium channel</keyword>
<dbReference type="PANTHER" id="PTHR11537:SF254">
    <property type="entry name" value="POTASSIUM VOLTAGE-GATED CHANNEL PROTEIN SHAB"/>
    <property type="match status" value="1"/>
</dbReference>
<evidence type="ECO:0000256" key="10">
    <source>
        <dbReference type="ARBA" id="ARBA00023303"/>
    </source>
</evidence>